<comment type="catalytic activity">
    <reaction evidence="1 6 7">
        <text>[protein]-peptidylproline (omega=180) = [protein]-peptidylproline (omega=0)</text>
        <dbReference type="Rhea" id="RHEA:16237"/>
        <dbReference type="Rhea" id="RHEA-COMP:10747"/>
        <dbReference type="Rhea" id="RHEA-COMP:10748"/>
        <dbReference type="ChEBI" id="CHEBI:83833"/>
        <dbReference type="ChEBI" id="CHEBI:83834"/>
        <dbReference type="EC" id="5.2.1.8"/>
    </reaction>
</comment>
<evidence type="ECO:0000313" key="10">
    <source>
        <dbReference type="EMBL" id="PPE75296.1"/>
    </source>
</evidence>
<dbReference type="PANTHER" id="PTHR43811:SF57">
    <property type="entry name" value="FKBP-TYPE PEPTIDYL-PROLYL CIS-TRANS ISOMERASE FKPA-RELATED"/>
    <property type="match status" value="1"/>
</dbReference>
<name>A0A2S5TJW9_9GAMM</name>
<protein>
    <recommendedName>
        <fullName evidence="7">Peptidyl-prolyl cis-trans isomerase</fullName>
        <ecNumber evidence="7">5.2.1.8</ecNumber>
    </recommendedName>
</protein>
<gene>
    <name evidence="10" type="ORF">C3942_04050</name>
</gene>
<evidence type="ECO:0000256" key="2">
    <source>
        <dbReference type="ARBA" id="ARBA00006577"/>
    </source>
</evidence>
<evidence type="ECO:0000256" key="1">
    <source>
        <dbReference type="ARBA" id="ARBA00000971"/>
    </source>
</evidence>
<dbReference type="Pfam" id="PF01346">
    <property type="entry name" value="FKBP_N"/>
    <property type="match status" value="2"/>
</dbReference>
<dbReference type="SUPFAM" id="SSF54534">
    <property type="entry name" value="FKBP-like"/>
    <property type="match status" value="1"/>
</dbReference>
<accession>A0A2S5TJW9</accession>
<sequence>MLVLAAVVASSLFVGCAKKEGGAEGGSAAPSGDLQTDAQKFGYSIGVDLGRSLAPVREDVDIEALKAGLDDAAKAAAKVEEAKKALAAKPDDAKLKEALAEAEKLPGIKLDEKQREEVKMNVAKKLQEKQVAERTKQSETAKAAGEKFLAENGKKAGVKTTASGLQYEVITEGKGTKPKASDTVTVHYKGTLLNGEEFDSSYSRNQPVTFPLANVIPGWTEGVQLMTPGSKYKFYIPSALGYGERGAGVKIGPNETLVFEVELLSVGEEKK</sequence>
<evidence type="ECO:0000256" key="5">
    <source>
        <dbReference type="ARBA" id="ARBA00023235"/>
    </source>
</evidence>
<comment type="similarity">
    <text evidence="2 7">Belongs to the FKBP-type PPIase family.</text>
</comment>
<evidence type="ECO:0000256" key="3">
    <source>
        <dbReference type="ARBA" id="ARBA00022729"/>
    </source>
</evidence>
<dbReference type="FunFam" id="3.10.50.40:FF:000045">
    <property type="entry name" value="Peptidyl-prolyl cis-trans isomerase"/>
    <property type="match status" value="1"/>
</dbReference>
<evidence type="ECO:0000256" key="6">
    <source>
        <dbReference type="PROSITE-ProRule" id="PRU00277"/>
    </source>
</evidence>
<feature type="domain" description="PPIase FKBP-type" evidence="9">
    <location>
        <begin position="181"/>
        <end position="267"/>
    </location>
</feature>
<dbReference type="Gene3D" id="1.10.287.460">
    <property type="entry name" value="Peptidyl-prolyl cis-trans isomerase, FKBP-type, N-terminal domain"/>
    <property type="match status" value="1"/>
</dbReference>
<dbReference type="Gene3D" id="3.10.50.40">
    <property type="match status" value="1"/>
</dbReference>
<dbReference type="Proteomes" id="UP000238220">
    <property type="component" value="Unassembled WGS sequence"/>
</dbReference>
<dbReference type="OrthoDB" id="9814548at2"/>
<dbReference type="Pfam" id="PF00254">
    <property type="entry name" value="FKBP_C"/>
    <property type="match status" value="1"/>
</dbReference>
<dbReference type="EMBL" id="PSNW01000002">
    <property type="protein sequence ID" value="PPE75296.1"/>
    <property type="molecule type" value="Genomic_DNA"/>
</dbReference>
<feature type="coiled-coil region" evidence="8">
    <location>
        <begin position="62"/>
        <end position="89"/>
    </location>
</feature>
<keyword evidence="8" id="KW-0175">Coiled coil</keyword>
<dbReference type="EC" id="5.2.1.8" evidence="7"/>
<evidence type="ECO:0000256" key="8">
    <source>
        <dbReference type="SAM" id="Coils"/>
    </source>
</evidence>
<dbReference type="InterPro" id="IPR000774">
    <property type="entry name" value="PPIase_FKBP_N"/>
</dbReference>
<proteinExistence type="inferred from homology"/>
<dbReference type="InterPro" id="IPR046357">
    <property type="entry name" value="PPIase_dom_sf"/>
</dbReference>
<organism evidence="10 11">
    <name type="scientific">Solimonas fluminis</name>
    <dbReference type="NCBI Taxonomy" id="2086571"/>
    <lineage>
        <taxon>Bacteria</taxon>
        <taxon>Pseudomonadati</taxon>
        <taxon>Pseudomonadota</taxon>
        <taxon>Gammaproteobacteria</taxon>
        <taxon>Nevskiales</taxon>
        <taxon>Nevskiaceae</taxon>
        <taxon>Solimonas</taxon>
    </lineage>
</organism>
<keyword evidence="5 6" id="KW-0413">Isomerase</keyword>
<dbReference type="PANTHER" id="PTHR43811">
    <property type="entry name" value="FKBP-TYPE PEPTIDYL-PROLYL CIS-TRANS ISOMERASE FKPA"/>
    <property type="match status" value="1"/>
</dbReference>
<evidence type="ECO:0000259" key="9">
    <source>
        <dbReference type="PROSITE" id="PS50059"/>
    </source>
</evidence>
<dbReference type="InterPro" id="IPR001179">
    <property type="entry name" value="PPIase_FKBP_dom"/>
</dbReference>
<evidence type="ECO:0000256" key="4">
    <source>
        <dbReference type="ARBA" id="ARBA00023110"/>
    </source>
</evidence>
<keyword evidence="11" id="KW-1185">Reference proteome</keyword>
<dbReference type="AlphaFoldDB" id="A0A2S5TJW9"/>
<dbReference type="GO" id="GO:0006457">
    <property type="term" value="P:protein folding"/>
    <property type="evidence" value="ECO:0007669"/>
    <property type="project" value="InterPro"/>
</dbReference>
<reference evidence="10 11" key="1">
    <citation type="submission" date="2018-02" db="EMBL/GenBank/DDBJ databases">
        <title>Genome sequencing of Solimonas sp. HR-BB.</title>
        <authorList>
            <person name="Lee Y."/>
            <person name="Jeon C.O."/>
        </authorList>
    </citation>
    <scope>NUCLEOTIDE SEQUENCE [LARGE SCALE GENOMIC DNA]</scope>
    <source>
        <strain evidence="10 11">HR-BB</strain>
    </source>
</reference>
<keyword evidence="4 6" id="KW-0697">Rotamase</keyword>
<evidence type="ECO:0000313" key="11">
    <source>
        <dbReference type="Proteomes" id="UP000238220"/>
    </source>
</evidence>
<dbReference type="PROSITE" id="PS50059">
    <property type="entry name" value="FKBP_PPIASE"/>
    <property type="match status" value="1"/>
</dbReference>
<comment type="caution">
    <text evidence="10">The sequence shown here is derived from an EMBL/GenBank/DDBJ whole genome shotgun (WGS) entry which is preliminary data.</text>
</comment>
<dbReference type="InterPro" id="IPR036944">
    <property type="entry name" value="PPIase_FKBP_N_sf"/>
</dbReference>
<keyword evidence="3" id="KW-0732">Signal</keyword>
<evidence type="ECO:0000256" key="7">
    <source>
        <dbReference type="RuleBase" id="RU003915"/>
    </source>
</evidence>
<dbReference type="GO" id="GO:0003755">
    <property type="term" value="F:peptidyl-prolyl cis-trans isomerase activity"/>
    <property type="evidence" value="ECO:0007669"/>
    <property type="project" value="UniProtKB-UniRule"/>
</dbReference>